<dbReference type="PROSITE" id="PS50109">
    <property type="entry name" value="HIS_KIN"/>
    <property type="match status" value="1"/>
</dbReference>
<dbReference type="Pfam" id="PF02518">
    <property type="entry name" value="HATPase_c"/>
    <property type="match status" value="1"/>
</dbReference>
<organism evidence="13 14">
    <name type="scientific">Acinetobacter equi</name>
    <dbReference type="NCBI Taxonomy" id="1324350"/>
    <lineage>
        <taxon>Bacteria</taxon>
        <taxon>Pseudomonadati</taxon>
        <taxon>Pseudomonadota</taxon>
        <taxon>Gammaproteobacteria</taxon>
        <taxon>Moraxellales</taxon>
        <taxon>Moraxellaceae</taxon>
        <taxon>Acinetobacter</taxon>
    </lineage>
</organism>
<sequence length="445" mass="51336">MSAKQTISLRKKLVKSSVLSSVLAGCAAFILLMVISSYQTMSINDEIMDEITDMLLTSDITMNTGLHIDELSDEFDVEYQLIFNNEVMTSSEKFPAQVDLRKYTDKGYSYILYDHQLWRTYINYEDDPNFYVISLQPIKIRFEEIVQTLAVYLFVVIVLWFLQWGFIHFAIKKQFKNISLLSDKISRRNATNLEPIVQKPIEIVEFRPIVSQLNHLLERLKASMLAEQRFTADASHELRSPLSAIQMRLQLLQRKYKEYPDFQSDIQQIQIDVNRNQHVLENLLLLARLDPAEANKLPKSSFDIDLTIMEVLGSLQPFIEEKHIQCNVKEENHYLLANPELIYTCIRNLVDNAIRYEKYEGNINISSRKSEHMLEIIIEDSGDKLDDGTLQHLGERFYRALGTKTKGSGLGLSICKKIIELHGGLIQFSRSSYGGLKAVIQLPQE</sequence>
<feature type="transmembrane region" description="Helical" evidence="11">
    <location>
        <begin position="18"/>
        <end position="38"/>
    </location>
</feature>
<accession>A0A0N9W2D0</accession>
<dbReference type="InterPro" id="IPR050428">
    <property type="entry name" value="TCS_sensor_his_kinase"/>
</dbReference>
<dbReference type="GO" id="GO:0000155">
    <property type="term" value="F:phosphorelay sensor kinase activity"/>
    <property type="evidence" value="ECO:0007669"/>
    <property type="project" value="InterPro"/>
</dbReference>
<dbReference type="GO" id="GO:0005886">
    <property type="term" value="C:plasma membrane"/>
    <property type="evidence" value="ECO:0007669"/>
    <property type="project" value="TreeGrafter"/>
</dbReference>
<evidence type="ECO:0000256" key="6">
    <source>
        <dbReference type="ARBA" id="ARBA00022692"/>
    </source>
</evidence>
<comment type="subcellular location">
    <subcellularLocation>
        <location evidence="2">Membrane</location>
        <topology evidence="2">Multi-pass membrane protein</topology>
    </subcellularLocation>
</comment>
<keyword evidence="5" id="KW-0808">Transferase</keyword>
<keyword evidence="9" id="KW-0902">Two-component regulatory system</keyword>
<comment type="catalytic activity">
    <reaction evidence="1">
        <text>ATP + protein L-histidine = ADP + protein N-phospho-L-histidine.</text>
        <dbReference type="EC" id="2.7.13.3"/>
    </reaction>
</comment>
<dbReference type="InterPro" id="IPR003661">
    <property type="entry name" value="HisK_dim/P_dom"/>
</dbReference>
<dbReference type="InterPro" id="IPR036890">
    <property type="entry name" value="HATPase_C_sf"/>
</dbReference>
<dbReference type="PROSITE" id="PS51257">
    <property type="entry name" value="PROKAR_LIPOPROTEIN"/>
    <property type="match status" value="1"/>
</dbReference>
<dbReference type="SMART" id="SM00388">
    <property type="entry name" value="HisKA"/>
    <property type="match status" value="1"/>
</dbReference>
<dbReference type="InterPro" id="IPR003594">
    <property type="entry name" value="HATPase_dom"/>
</dbReference>
<keyword evidence="10 11" id="KW-0472">Membrane</keyword>
<evidence type="ECO:0000256" key="4">
    <source>
        <dbReference type="ARBA" id="ARBA00022553"/>
    </source>
</evidence>
<dbReference type="EMBL" id="CP012808">
    <property type="protein sequence ID" value="ALH95852.1"/>
    <property type="molecule type" value="Genomic_DNA"/>
</dbReference>
<evidence type="ECO:0000259" key="12">
    <source>
        <dbReference type="PROSITE" id="PS50109"/>
    </source>
</evidence>
<dbReference type="KEGG" id="aei:AOY20_10105"/>
<keyword evidence="7 13" id="KW-0418">Kinase</keyword>
<dbReference type="SMART" id="SM00387">
    <property type="entry name" value="HATPase_c"/>
    <property type="match status" value="1"/>
</dbReference>
<feature type="domain" description="Histidine kinase" evidence="12">
    <location>
        <begin position="233"/>
        <end position="445"/>
    </location>
</feature>
<proteinExistence type="predicted"/>
<dbReference type="SUPFAM" id="SSF55874">
    <property type="entry name" value="ATPase domain of HSP90 chaperone/DNA topoisomerase II/histidine kinase"/>
    <property type="match status" value="1"/>
</dbReference>
<dbReference type="InterPro" id="IPR004358">
    <property type="entry name" value="Sig_transdc_His_kin-like_C"/>
</dbReference>
<gene>
    <name evidence="13" type="ORF">AOY20_10105</name>
</gene>
<dbReference type="AlphaFoldDB" id="A0A0N9W2D0"/>
<evidence type="ECO:0000313" key="14">
    <source>
        <dbReference type="Proteomes" id="UP000064939"/>
    </source>
</evidence>
<dbReference type="RefSeq" id="WP_054581740.1">
    <property type="nucleotide sequence ID" value="NZ_CP012808.1"/>
</dbReference>
<evidence type="ECO:0000256" key="5">
    <source>
        <dbReference type="ARBA" id="ARBA00022679"/>
    </source>
</evidence>
<evidence type="ECO:0000313" key="13">
    <source>
        <dbReference type="EMBL" id="ALH95852.1"/>
    </source>
</evidence>
<reference evidence="13 14" key="1">
    <citation type="journal article" date="2015" name="Int. J. Syst. Evol. Microbiol.">
        <title>Acinetobacter equi sp. nov. isolated from horse faeces.</title>
        <authorList>
            <person name="Poppel M.T."/>
            <person name="Skiebe E."/>
            <person name="Laue M."/>
            <person name="Bergmann H."/>
            <person name="Ebersberger I."/>
            <person name="Garn T."/>
            <person name="Fruth A."/>
            <person name="Baumgardt S."/>
            <person name="Busse H.J."/>
            <person name="Wilharm G."/>
        </authorList>
    </citation>
    <scope>NUCLEOTIDE SEQUENCE [LARGE SCALE GENOMIC DNA]</scope>
    <source>
        <strain evidence="13 14">114</strain>
    </source>
</reference>
<dbReference type="OrthoDB" id="9809766at2"/>
<dbReference type="SUPFAM" id="SSF47384">
    <property type="entry name" value="Homodimeric domain of signal transducing histidine kinase"/>
    <property type="match status" value="1"/>
</dbReference>
<dbReference type="EC" id="2.7.13.3" evidence="3"/>
<dbReference type="InterPro" id="IPR036097">
    <property type="entry name" value="HisK_dim/P_sf"/>
</dbReference>
<feature type="transmembrane region" description="Helical" evidence="11">
    <location>
        <begin position="149"/>
        <end position="171"/>
    </location>
</feature>
<keyword evidence="8 11" id="KW-1133">Transmembrane helix</keyword>
<dbReference type="CDD" id="cd00082">
    <property type="entry name" value="HisKA"/>
    <property type="match status" value="1"/>
</dbReference>
<name>A0A0N9W2D0_9GAMM</name>
<dbReference type="Gene3D" id="3.30.565.10">
    <property type="entry name" value="Histidine kinase-like ATPase, C-terminal domain"/>
    <property type="match status" value="1"/>
</dbReference>
<keyword evidence="6 11" id="KW-0812">Transmembrane</keyword>
<dbReference type="InterPro" id="IPR005467">
    <property type="entry name" value="His_kinase_dom"/>
</dbReference>
<evidence type="ECO:0000256" key="7">
    <source>
        <dbReference type="ARBA" id="ARBA00022777"/>
    </source>
</evidence>
<dbReference type="Pfam" id="PF00512">
    <property type="entry name" value="HisKA"/>
    <property type="match status" value="1"/>
</dbReference>
<dbReference type="Proteomes" id="UP000064939">
    <property type="component" value="Chromosome"/>
</dbReference>
<evidence type="ECO:0000256" key="11">
    <source>
        <dbReference type="SAM" id="Phobius"/>
    </source>
</evidence>
<dbReference type="STRING" id="1324350.AOY20_10105"/>
<keyword evidence="14" id="KW-1185">Reference proteome</keyword>
<evidence type="ECO:0000256" key="8">
    <source>
        <dbReference type="ARBA" id="ARBA00022989"/>
    </source>
</evidence>
<evidence type="ECO:0000256" key="10">
    <source>
        <dbReference type="ARBA" id="ARBA00023136"/>
    </source>
</evidence>
<keyword evidence="4" id="KW-0597">Phosphoprotein</keyword>
<protein>
    <recommendedName>
        <fullName evidence="3">histidine kinase</fullName>
        <ecNumber evidence="3">2.7.13.3</ecNumber>
    </recommendedName>
</protein>
<evidence type="ECO:0000256" key="2">
    <source>
        <dbReference type="ARBA" id="ARBA00004141"/>
    </source>
</evidence>
<dbReference type="PANTHER" id="PTHR45436">
    <property type="entry name" value="SENSOR HISTIDINE KINASE YKOH"/>
    <property type="match status" value="1"/>
</dbReference>
<dbReference type="PRINTS" id="PR00344">
    <property type="entry name" value="BCTRLSENSOR"/>
</dbReference>
<evidence type="ECO:0000256" key="1">
    <source>
        <dbReference type="ARBA" id="ARBA00000085"/>
    </source>
</evidence>
<dbReference type="Gene3D" id="1.10.287.130">
    <property type="match status" value="1"/>
</dbReference>
<evidence type="ECO:0000256" key="3">
    <source>
        <dbReference type="ARBA" id="ARBA00012438"/>
    </source>
</evidence>
<evidence type="ECO:0000256" key="9">
    <source>
        <dbReference type="ARBA" id="ARBA00023012"/>
    </source>
</evidence>
<dbReference type="PANTHER" id="PTHR45436:SF15">
    <property type="entry name" value="SENSOR HISTIDINE KINASE CUSS"/>
    <property type="match status" value="1"/>
</dbReference>